<reference evidence="2 3" key="1">
    <citation type="submission" date="2022-04" db="EMBL/GenBank/DDBJ databases">
        <title>Genome sequence of C. roseum typestrain.</title>
        <authorList>
            <person name="Poehlein A."/>
            <person name="Schoch T."/>
            <person name="Duerre P."/>
            <person name="Daniel R."/>
        </authorList>
    </citation>
    <scope>NUCLEOTIDE SEQUENCE [LARGE SCALE GENOMIC DNA]</scope>
    <source>
        <strain evidence="2 3">DSM 7320</strain>
    </source>
</reference>
<dbReference type="STRING" id="84029.CROST_40000"/>
<dbReference type="Pfam" id="PF12671">
    <property type="entry name" value="Amidase_6"/>
    <property type="match status" value="1"/>
</dbReference>
<accession>A0A1S8M826</accession>
<feature type="domain" description="Putative amidase" evidence="1">
    <location>
        <begin position="14"/>
        <end position="164"/>
    </location>
</feature>
<evidence type="ECO:0000313" key="3">
    <source>
        <dbReference type="Proteomes" id="UP000190951"/>
    </source>
</evidence>
<keyword evidence="3" id="KW-1185">Reference proteome</keyword>
<dbReference type="KEGG" id="crw:CROST_034700"/>
<proteinExistence type="predicted"/>
<dbReference type="AlphaFoldDB" id="A0A1S8M826"/>
<sequence length="178" mass="20746">MYYITNLKRQPNKYLRSASVNYALTYALNPNPNYRYFKLINDTSGDCSNFVSQCLLAGNAPMNFNSFRPWWYKHAANKAYDTWSISWTVAHSLYYYLRINHEKNLPYAKGIETTTAKDLELGDLIFFQNKAGVIFHSSIVTGFLLGQPLISQHSYEAVNIPYKKSWPVFKYHYVKIII</sequence>
<dbReference type="EMBL" id="CP096983">
    <property type="protein sequence ID" value="URZ12725.1"/>
    <property type="molecule type" value="Genomic_DNA"/>
</dbReference>
<evidence type="ECO:0000313" key="2">
    <source>
        <dbReference type="EMBL" id="URZ12725.1"/>
    </source>
</evidence>
<organism evidence="2 3">
    <name type="scientific">Clostridium felsineum</name>
    <dbReference type="NCBI Taxonomy" id="36839"/>
    <lineage>
        <taxon>Bacteria</taxon>
        <taxon>Bacillati</taxon>
        <taxon>Bacillota</taxon>
        <taxon>Clostridia</taxon>
        <taxon>Eubacteriales</taxon>
        <taxon>Clostridiaceae</taxon>
        <taxon>Clostridium</taxon>
    </lineage>
</organism>
<dbReference type="RefSeq" id="WP_077834144.1">
    <property type="nucleotide sequence ID" value="NZ_CP096983.1"/>
</dbReference>
<evidence type="ECO:0000259" key="1">
    <source>
        <dbReference type="Pfam" id="PF12671"/>
    </source>
</evidence>
<dbReference type="InterPro" id="IPR024301">
    <property type="entry name" value="Amidase_6"/>
</dbReference>
<gene>
    <name evidence="2" type="ORF">CROST_034700</name>
</gene>
<dbReference type="Proteomes" id="UP000190951">
    <property type="component" value="Chromosome"/>
</dbReference>
<name>A0A1S8M826_9CLOT</name>
<dbReference type="PANTHER" id="PTHR40032">
    <property type="entry name" value="EXPORTED PROTEIN-RELATED"/>
    <property type="match status" value="1"/>
</dbReference>
<dbReference type="PANTHER" id="PTHR40032:SF1">
    <property type="entry name" value="EXPORTED PROTEIN"/>
    <property type="match status" value="1"/>
</dbReference>
<protein>
    <recommendedName>
        <fullName evidence="1">Putative amidase domain-containing protein</fullName>
    </recommendedName>
</protein>